<reference evidence="12 14" key="1">
    <citation type="submission" date="2016-02" db="EMBL/GenBank/DDBJ databases">
        <authorList>
            <person name="Holder M.E."/>
            <person name="Ajami N.J."/>
            <person name="Petrosino J.F."/>
        </authorList>
    </citation>
    <scope>NUCLEOTIDE SEQUENCE [LARGE SCALE GENOMIC DNA]</scope>
    <source>
        <strain evidence="12 14">CCUG 32990</strain>
    </source>
</reference>
<proteinExistence type="inferred from homology"/>
<organism evidence="13 15">
    <name type="scientific">Capnocytophaga haemolytica</name>
    <dbReference type="NCBI Taxonomy" id="45243"/>
    <lineage>
        <taxon>Bacteria</taxon>
        <taxon>Pseudomonadati</taxon>
        <taxon>Bacteroidota</taxon>
        <taxon>Flavobacteriia</taxon>
        <taxon>Flavobacteriales</taxon>
        <taxon>Flavobacteriaceae</taxon>
        <taxon>Capnocytophaga</taxon>
    </lineage>
</organism>
<keyword evidence="3 10" id="KW-0479">Metal-binding</keyword>
<dbReference type="GO" id="GO:0046872">
    <property type="term" value="F:metal ion binding"/>
    <property type="evidence" value="ECO:0007669"/>
    <property type="project" value="UniProtKB-KW"/>
</dbReference>
<comment type="catalytic activity">
    <reaction evidence="9 10">
        <text>XTP + H2O = XMP + diphosphate + H(+)</text>
        <dbReference type="Rhea" id="RHEA:28610"/>
        <dbReference type="ChEBI" id="CHEBI:15377"/>
        <dbReference type="ChEBI" id="CHEBI:15378"/>
        <dbReference type="ChEBI" id="CHEBI:33019"/>
        <dbReference type="ChEBI" id="CHEBI:57464"/>
        <dbReference type="ChEBI" id="CHEBI:61314"/>
        <dbReference type="EC" id="3.6.1.66"/>
    </reaction>
</comment>
<keyword evidence="5 10" id="KW-0378">Hydrolase</keyword>
<dbReference type="Proteomes" id="UP000065822">
    <property type="component" value="Chromosome"/>
</dbReference>
<keyword evidence="7 10" id="KW-0546">Nucleotide metabolism</keyword>
<keyword evidence="14" id="KW-1185">Reference proteome</keyword>
<evidence type="ECO:0000313" key="13">
    <source>
        <dbReference type="EMBL" id="SNV16183.1"/>
    </source>
</evidence>
<comment type="catalytic activity">
    <reaction evidence="8 10">
        <text>dITP + H2O = dIMP + diphosphate + H(+)</text>
        <dbReference type="Rhea" id="RHEA:28342"/>
        <dbReference type="ChEBI" id="CHEBI:15377"/>
        <dbReference type="ChEBI" id="CHEBI:15378"/>
        <dbReference type="ChEBI" id="CHEBI:33019"/>
        <dbReference type="ChEBI" id="CHEBI:61194"/>
        <dbReference type="ChEBI" id="CHEBI:61382"/>
        <dbReference type="EC" id="3.6.1.66"/>
    </reaction>
</comment>
<evidence type="ECO:0000256" key="10">
    <source>
        <dbReference type="HAMAP-Rule" id="MF_01405"/>
    </source>
</evidence>
<dbReference type="EMBL" id="LT906449">
    <property type="protein sequence ID" value="SNV16183.1"/>
    <property type="molecule type" value="Genomic_DNA"/>
</dbReference>
<dbReference type="InterPro" id="IPR002637">
    <property type="entry name" value="RdgB/HAM1"/>
</dbReference>
<comment type="cofactor">
    <cofactor evidence="10">
        <name>Mg(2+)</name>
        <dbReference type="ChEBI" id="CHEBI:18420"/>
    </cofactor>
    <text evidence="10">Binds 1 Mg(2+) ion per subunit.</text>
</comment>
<dbReference type="PANTHER" id="PTHR11067">
    <property type="entry name" value="INOSINE TRIPHOSPHATE PYROPHOSPHATASE/HAM1 PROTEIN"/>
    <property type="match status" value="1"/>
</dbReference>
<dbReference type="GO" id="GO:0009146">
    <property type="term" value="P:purine nucleoside triphosphate catabolic process"/>
    <property type="evidence" value="ECO:0007669"/>
    <property type="project" value="UniProtKB-UniRule"/>
</dbReference>
<dbReference type="AlphaFoldDB" id="A0AAX2H1D9"/>
<evidence type="ECO:0000313" key="12">
    <source>
        <dbReference type="EMBL" id="AMD85728.1"/>
    </source>
</evidence>
<accession>A0AAX2H1D9</accession>
<evidence type="ECO:0000313" key="15">
    <source>
        <dbReference type="Proteomes" id="UP000215539"/>
    </source>
</evidence>
<dbReference type="SUPFAM" id="SSF52972">
    <property type="entry name" value="ITPase-like"/>
    <property type="match status" value="1"/>
</dbReference>
<evidence type="ECO:0000256" key="1">
    <source>
        <dbReference type="ARBA" id="ARBA00008023"/>
    </source>
</evidence>
<evidence type="ECO:0000256" key="4">
    <source>
        <dbReference type="ARBA" id="ARBA00022741"/>
    </source>
</evidence>
<name>A0AAX2H1D9_9FLAO</name>
<dbReference type="GO" id="GO:0005829">
    <property type="term" value="C:cytosol"/>
    <property type="evidence" value="ECO:0007669"/>
    <property type="project" value="TreeGrafter"/>
</dbReference>
<comment type="function">
    <text evidence="10">Pyrophosphatase that catalyzes the hydrolysis of nucleoside triphosphates to their monophosphate derivatives, with a high preference for the non-canonical purine nucleotides XTP (xanthosine triphosphate), dITP (deoxyinosine triphosphate) and ITP. Seems to function as a house-cleaning enzyme that removes non-canonical purine nucleotides from the nucleotide pool, thus preventing their incorporation into DNA/RNA and avoiding chromosomal lesions.</text>
</comment>
<evidence type="ECO:0000256" key="8">
    <source>
        <dbReference type="ARBA" id="ARBA00051875"/>
    </source>
</evidence>
<dbReference type="GO" id="GO:0035870">
    <property type="term" value="F:dITP diphosphatase activity"/>
    <property type="evidence" value="ECO:0007669"/>
    <property type="project" value="UniProtKB-UniRule"/>
</dbReference>
<feature type="binding site" evidence="10">
    <location>
        <begin position="148"/>
        <end position="151"/>
    </location>
    <ligand>
        <name>substrate</name>
    </ligand>
</feature>
<dbReference type="InterPro" id="IPR020922">
    <property type="entry name" value="dITP/XTP_pyrophosphatase"/>
</dbReference>
<dbReference type="RefSeq" id="WP_066430599.1">
    <property type="nucleotide sequence ID" value="NZ_CP014227.1"/>
</dbReference>
<dbReference type="HAMAP" id="MF_01405">
    <property type="entry name" value="Non_canon_purine_NTPase"/>
    <property type="match status" value="1"/>
</dbReference>
<feature type="active site" description="Proton acceptor" evidence="10">
    <location>
        <position position="68"/>
    </location>
</feature>
<comment type="similarity">
    <text evidence="1 10 11">Belongs to the HAM1 NTPase family.</text>
</comment>
<gene>
    <name evidence="12" type="ORF">AXF12_09520</name>
    <name evidence="13" type="ORF">SAMEA44541418_02257</name>
</gene>
<evidence type="ECO:0000256" key="9">
    <source>
        <dbReference type="ARBA" id="ARBA00052017"/>
    </source>
</evidence>
<reference evidence="13 15" key="2">
    <citation type="submission" date="2017-06" db="EMBL/GenBank/DDBJ databases">
        <authorList>
            <consortium name="Pathogen Informatics"/>
        </authorList>
    </citation>
    <scope>NUCLEOTIDE SEQUENCE [LARGE SCALE GENOMIC DNA]</scope>
    <source>
        <strain evidence="13 15">NCTC12947</strain>
    </source>
</reference>
<dbReference type="GO" id="GO:0000166">
    <property type="term" value="F:nucleotide binding"/>
    <property type="evidence" value="ECO:0007669"/>
    <property type="project" value="UniProtKB-KW"/>
</dbReference>
<dbReference type="InterPro" id="IPR029001">
    <property type="entry name" value="ITPase-like_fam"/>
</dbReference>
<evidence type="ECO:0000313" key="14">
    <source>
        <dbReference type="Proteomes" id="UP000065822"/>
    </source>
</evidence>
<dbReference type="Pfam" id="PF01725">
    <property type="entry name" value="Ham1p_like"/>
    <property type="match status" value="1"/>
</dbReference>
<comment type="catalytic activity">
    <reaction evidence="10">
        <text>ITP + H2O = IMP + diphosphate + H(+)</text>
        <dbReference type="Rhea" id="RHEA:29399"/>
        <dbReference type="ChEBI" id="CHEBI:15377"/>
        <dbReference type="ChEBI" id="CHEBI:15378"/>
        <dbReference type="ChEBI" id="CHEBI:33019"/>
        <dbReference type="ChEBI" id="CHEBI:58053"/>
        <dbReference type="ChEBI" id="CHEBI:61402"/>
        <dbReference type="EC" id="3.6.1.66"/>
    </reaction>
</comment>
<dbReference type="Gene3D" id="3.90.950.10">
    <property type="match status" value="1"/>
</dbReference>
<dbReference type="Proteomes" id="UP000215539">
    <property type="component" value="Chromosome 1"/>
</dbReference>
<evidence type="ECO:0000256" key="11">
    <source>
        <dbReference type="RuleBase" id="RU003781"/>
    </source>
</evidence>
<dbReference type="GO" id="GO:0017111">
    <property type="term" value="F:ribonucleoside triphosphate phosphatase activity"/>
    <property type="evidence" value="ECO:0007669"/>
    <property type="project" value="InterPro"/>
</dbReference>
<dbReference type="EC" id="3.6.1.66" evidence="10"/>
<dbReference type="NCBIfam" id="NF011398">
    <property type="entry name" value="PRK14823.1"/>
    <property type="match status" value="1"/>
</dbReference>
<comment type="subunit">
    <text evidence="2 10">Homodimer.</text>
</comment>
<dbReference type="FunFam" id="3.90.950.10:FF:000001">
    <property type="entry name" value="dITP/XTP pyrophosphatase"/>
    <property type="match status" value="1"/>
</dbReference>
<dbReference type="GO" id="GO:0036222">
    <property type="term" value="F:XTP diphosphatase activity"/>
    <property type="evidence" value="ECO:0007669"/>
    <property type="project" value="UniProtKB-UniRule"/>
</dbReference>
<dbReference type="PANTHER" id="PTHR11067:SF9">
    <property type="entry name" value="INOSINE TRIPHOSPHATE PYROPHOSPHATASE"/>
    <property type="match status" value="1"/>
</dbReference>
<feature type="binding site" evidence="10">
    <location>
        <position position="69"/>
    </location>
    <ligand>
        <name>substrate</name>
    </ligand>
</feature>
<dbReference type="KEGG" id="chg:AXF12_09520"/>
<sequence length="196" mass="21488">MKLVFATHNQHKLKEIQALLPKNIQLLSLTDIGCEEDIPETAPTIEGNAILKAKYVAERYGYDVFADDTGLEVDALNGAPGVFSARYAGQQKSDTDNLALLLSNMKGVQNRKAQFRTVIALSLDGALHTFEGIARGSITEAPIGGNGFGYDPAFLPEGYTQTFAQISADEKNRISHRGKTFEQLLRFLKERARNAS</sequence>
<dbReference type="GO" id="GO:0036220">
    <property type="term" value="F:ITP diphosphatase activity"/>
    <property type="evidence" value="ECO:0007669"/>
    <property type="project" value="UniProtKB-UniRule"/>
</dbReference>
<dbReference type="CDD" id="cd00515">
    <property type="entry name" value="HAM1"/>
    <property type="match status" value="1"/>
</dbReference>
<protein>
    <recommendedName>
        <fullName evidence="10">dITP/XTP pyrophosphatase</fullName>
        <ecNumber evidence="10">3.6.1.66</ecNumber>
    </recommendedName>
    <alternativeName>
        <fullName evidence="10">Non-canonical purine NTP pyrophosphatase</fullName>
    </alternativeName>
    <alternativeName>
        <fullName evidence="10">Non-standard purine NTP pyrophosphatase</fullName>
    </alternativeName>
    <alternativeName>
        <fullName evidence="10">Nucleoside-triphosphate diphosphatase</fullName>
    </alternativeName>
    <alternativeName>
        <fullName evidence="10">Nucleoside-triphosphate pyrophosphatase</fullName>
        <shortName evidence="10">NTPase</shortName>
    </alternativeName>
</protein>
<feature type="binding site" evidence="10">
    <location>
        <position position="171"/>
    </location>
    <ligand>
        <name>substrate</name>
    </ligand>
</feature>
<feature type="binding site" evidence="10">
    <location>
        <position position="68"/>
    </location>
    <ligand>
        <name>Mg(2+)</name>
        <dbReference type="ChEBI" id="CHEBI:18420"/>
    </ligand>
</feature>
<evidence type="ECO:0000256" key="2">
    <source>
        <dbReference type="ARBA" id="ARBA00011738"/>
    </source>
</evidence>
<dbReference type="EMBL" id="CP014227">
    <property type="protein sequence ID" value="AMD85728.1"/>
    <property type="molecule type" value="Genomic_DNA"/>
</dbReference>
<evidence type="ECO:0000256" key="7">
    <source>
        <dbReference type="ARBA" id="ARBA00023080"/>
    </source>
</evidence>
<feature type="binding site" evidence="10">
    <location>
        <begin position="7"/>
        <end position="12"/>
    </location>
    <ligand>
        <name>substrate</name>
    </ligand>
</feature>
<keyword evidence="4 10" id="KW-0547">Nucleotide-binding</keyword>
<keyword evidence="6 10" id="KW-0460">Magnesium</keyword>
<evidence type="ECO:0000256" key="6">
    <source>
        <dbReference type="ARBA" id="ARBA00022842"/>
    </source>
</evidence>
<evidence type="ECO:0000256" key="5">
    <source>
        <dbReference type="ARBA" id="ARBA00022801"/>
    </source>
</evidence>
<comment type="caution">
    <text evidence="10">Lacks conserved residue(s) required for the propagation of feature annotation.</text>
</comment>
<dbReference type="NCBIfam" id="TIGR00042">
    <property type="entry name" value="RdgB/HAM1 family non-canonical purine NTP pyrophosphatase"/>
    <property type="match status" value="1"/>
</dbReference>
<evidence type="ECO:0000256" key="3">
    <source>
        <dbReference type="ARBA" id="ARBA00022723"/>
    </source>
</evidence>
<feature type="binding site" evidence="10">
    <location>
        <begin position="176"/>
        <end position="177"/>
    </location>
    <ligand>
        <name>substrate</name>
    </ligand>
</feature>
<dbReference type="GO" id="GO:0009117">
    <property type="term" value="P:nucleotide metabolic process"/>
    <property type="evidence" value="ECO:0007669"/>
    <property type="project" value="UniProtKB-KW"/>
</dbReference>